<name>A0A9X2Q7A2_9BACT</name>
<dbReference type="EMBL" id="JANUAE010000004">
    <property type="protein sequence ID" value="MCS3709895.1"/>
    <property type="molecule type" value="Genomic_DNA"/>
</dbReference>
<evidence type="ECO:0008006" key="4">
    <source>
        <dbReference type="Google" id="ProtNLM"/>
    </source>
</evidence>
<proteinExistence type="predicted"/>
<dbReference type="RefSeq" id="WP_259123849.1">
    <property type="nucleotide sequence ID" value="NZ_JANTZO010000005.1"/>
</dbReference>
<evidence type="ECO:0000313" key="3">
    <source>
        <dbReference type="Proteomes" id="UP001155057"/>
    </source>
</evidence>
<feature type="signal peptide" evidence="1">
    <location>
        <begin position="1"/>
        <end position="24"/>
    </location>
</feature>
<feature type="chain" id="PRO_5040828027" description="Lipoprotein" evidence="1">
    <location>
        <begin position="25"/>
        <end position="376"/>
    </location>
</feature>
<keyword evidence="1" id="KW-0732">Signal</keyword>
<accession>A0A9X2Q7A2</accession>
<dbReference type="AlphaFoldDB" id="A0A9X2Q7A2"/>
<organism evidence="2 3">
    <name type="scientific">Salinibacter ruber</name>
    <dbReference type="NCBI Taxonomy" id="146919"/>
    <lineage>
        <taxon>Bacteria</taxon>
        <taxon>Pseudomonadati</taxon>
        <taxon>Rhodothermota</taxon>
        <taxon>Rhodothermia</taxon>
        <taxon>Rhodothermales</taxon>
        <taxon>Salinibacteraceae</taxon>
        <taxon>Salinibacter</taxon>
    </lineage>
</organism>
<dbReference type="Proteomes" id="UP001155057">
    <property type="component" value="Unassembled WGS sequence"/>
</dbReference>
<evidence type="ECO:0000313" key="2">
    <source>
        <dbReference type="EMBL" id="MCS3709895.1"/>
    </source>
</evidence>
<gene>
    <name evidence="2" type="ORF">GGP61_001499</name>
</gene>
<evidence type="ECO:0000256" key="1">
    <source>
        <dbReference type="SAM" id="SignalP"/>
    </source>
</evidence>
<dbReference type="SUPFAM" id="SSF75011">
    <property type="entry name" value="3-carboxy-cis,cis-mucoante lactonizing enzyme"/>
    <property type="match status" value="1"/>
</dbReference>
<sequence>MRRSPTVSLLFFACFLFVACGSQKVVLVVSDDTYDVAAFQLDGTIQGTELIPKMQSTDRALLVQDDGEVGYVGGRSGTLFAVDLTTSSPTLKTGSSSGQPGFVTLSNEITDIAQANPILLVTAGPGEGSNRGATVSSVLSGPMNEADVLNFGPAGTSGTIDVCDDQSTVLVAFRGGGKVRNLTVGPQGSLTDTGASFQPPLAPTEIECAPGSQAGIVVGTQSPAGPGPKAQTFTTANMNVVETLNLAAASSEKDNPIGHSAEFNASGSAVFVFSSAGSPTTPPGRPVGAGGSGFVERIGFNASTGGVGSRMETTVAPAAHPTVGIDLLDLGPDGQRLYVTQPANDEVLILDPTNLSIQGSVRGTVSSPIAIDSGGR</sequence>
<dbReference type="PROSITE" id="PS51257">
    <property type="entry name" value="PROKAR_LIPOPROTEIN"/>
    <property type="match status" value="1"/>
</dbReference>
<reference evidence="2" key="1">
    <citation type="submission" date="2022-08" db="EMBL/GenBank/DDBJ databases">
        <title>Genomic Encyclopedia of Type Strains, Phase V (KMG-V): Genome sequencing to study the core and pangenomes of soil and plant-associated prokaryotes.</title>
        <authorList>
            <person name="Whitman W."/>
        </authorList>
    </citation>
    <scope>NUCLEOTIDE SEQUENCE</scope>
    <source>
        <strain evidence="2">SP3049</strain>
    </source>
</reference>
<comment type="caution">
    <text evidence="2">The sequence shown here is derived from an EMBL/GenBank/DDBJ whole genome shotgun (WGS) entry which is preliminary data.</text>
</comment>
<protein>
    <recommendedName>
        <fullName evidence="4">Lipoprotein</fullName>
    </recommendedName>
</protein>